<evidence type="ECO:0000313" key="6">
    <source>
        <dbReference type="EMBL" id="GGR14812.1"/>
    </source>
</evidence>
<evidence type="ECO:0000256" key="2">
    <source>
        <dbReference type="ARBA" id="ARBA00010742"/>
    </source>
</evidence>
<dbReference type="PROSITE" id="PS51257">
    <property type="entry name" value="PROKAR_LIPOPROTEIN"/>
    <property type="match status" value="1"/>
</dbReference>
<feature type="chain" id="PRO_5039108275" description="SsuA/THI5-like domain-containing protein" evidence="4">
    <location>
        <begin position="24"/>
        <end position="324"/>
    </location>
</feature>
<comment type="subcellular location">
    <subcellularLocation>
        <location evidence="1">Periplasm</location>
    </subcellularLocation>
</comment>
<evidence type="ECO:0000256" key="1">
    <source>
        <dbReference type="ARBA" id="ARBA00004418"/>
    </source>
</evidence>
<sequence length="324" mass="33252">MHAHRHRPAAVLTAALAASALLAALAGCAAPAAEPLVPDPDAPVAITVLVAPVYFEANYVAEAQGFYAEHGLDVTIQRGTTADAALAALANGSAQLAGSSGVATITAASRGIDARIVGGISGMDEDANSGIYVGAGSGFDSPADLTGATIAINGLRNTTELLLRIAIDEDGGDSSKTQFVEIPYSAMNQSLASGQVDAIYQVSPFSSSVDGVRLENPYSADFAGAPAVAWVATSAYAEQNPAVIDAYTAAMAEAYAYANEHPDAVRAVLDEVTELSAEDLEATELIEFGMTIEPEVVGRLADAMLDYGFIDRGVELAELLREGS</sequence>
<gene>
    <name evidence="6" type="ORF">GCM10010196_04340</name>
</gene>
<organism evidence="6 7">
    <name type="scientific">Agromyces mediolanus</name>
    <name type="common">Corynebacterium mediolanum</name>
    <dbReference type="NCBI Taxonomy" id="41986"/>
    <lineage>
        <taxon>Bacteria</taxon>
        <taxon>Bacillati</taxon>
        <taxon>Actinomycetota</taxon>
        <taxon>Actinomycetes</taxon>
        <taxon>Micrococcales</taxon>
        <taxon>Microbacteriaceae</taxon>
        <taxon>Agromyces</taxon>
    </lineage>
</organism>
<keyword evidence="7" id="KW-1185">Reference proteome</keyword>
<feature type="domain" description="SsuA/THI5-like" evidence="5">
    <location>
        <begin position="57"/>
        <end position="264"/>
    </location>
</feature>
<dbReference type="SUPFAM" id="SSF53850">
    <property type="entry name" value="Periplasmic binding protein-like II"/>
    <property type="match status" value="1"/>
</dbReference>
<keyword evidence="3 4" id="KW-0732">Signal</keyword>
<dbReference type="InterPro" id="IPR015168">
    <property type="entry name" value="SsuA/THI5"/>
</dbReference>
<dbReference type="GO" id="GO:0042597">
    <property type="term" value="C:periplasmic space"/>
    <property type="evidence" value="ECO:0007669"/>
    <property type="project" value="UniProtKB-SubCell"/>
</dbReference>
<name>A0A918CBG9_AGRME</name>
<dbReference type="AlphaFoldDB" id="A0A918CBG9"/>
<dbReference type="Proteomes" id="UP000610303">
    <property type="component" value="Unassembled WGS sequence"/>
</dbReference>
<dbReference type="PANTHER" id="PTHR30024:SF47">
    <property type="entry name" value="TAURINE-BINDING PERIPLASMIC PROTEIN"/>
    <property type="match status" value="1"/>
</dbReference>
<protein>
    <recommendedName>
        <fullName evidence="5">SsuA/THI5-like domain-containing protein</fullName>
    </recommendedName>
</protein>
<evidence type="ECO:0000259" key="5">
    <source>
        <dbReference type="Pfam" id="PF09084"/>
    </source>
</evidence>
<feature type="signal peptide" evidence="4">
    <location>
        <begin position="1"/>
        <end position="23"/>
    </location>
</feature>
<dbReference type="Gene3D" id="3.40.190.10">
    <property type="entry name" value="Periplasmic binding protein-like II"/>
    <property type="match status" value="2"/>
</dbReference>
<dbReference type="PANTHER" id="PTHR30024">
    <property type="entry name" value="ALIPHATIC SULFONATES-BINDING PROTEIN-RELATED"/>
    <property type="match status" value="1"/>
</dbReference>
<dbReference type="Pfam" id="PF09084">
    <property type="entry name" value="NMT1"/>
    <property type="match status" value="1"/>
</dbReference>
<proteinExistence type="inferred from homology"/>
<reference evidence="6" key="2">
    <citation type="submission" date="2020-09" db="EMBL/GenBank/DDBJ databases">
        <authorList>
            <person name="Sun Q."/>
            <person name="Ohkuma M."/>
        </authorList>
    </citation>
    <scope>NUCLEOTIDE SEQUENCE</scope>
    <source>
        <strain evidence="6">JCM 3346</strain>
    </source>
</reference>
<evidence type="ECO:0000256" key="4">
    <source>
        <dbReference type="SAM" id="SignalP"/>
    </source>
</evidence>
<dbReference type="RefSeq" id="WP_189083666.1">
    <property type="nucleotide sequence ID" value="NZ_BMRJ01000001.1"/>
</dbReference>
<comment type="similarity">
    <text evidence="2">Belongs to the bacterial solute-binding protein SsuA/TauA family.</text>
</comment>
<dbReference type="EMBL" id="BMRJ01000001">
    <property type="protein sequence ID" value="GGR14812.1"/>
    <property type="molecule type" value="Genomic_DNA"/>
</dbReference>
<accession>A0A918CBG9</accession>
<evidence type="ECO:0000256" key="3">
    <source>
        <dbReference type="ARBA" id="ARBA00022729"/>
    </source>
</evidence>
<evidence type="ECO:0000313" key="7">
    <source>
        <dbReference type="Proteomes" id="UP000610303"/>
    </source>
</evidence>
<comment type="caution">
    <text evidence="6">The sequence shown here is derived from an EMBL/GenBank/DDBJ whole genome shotgun (WGS) entry which is preliminary data.</text>
</comment>
<reference evidence="6" key="1">
    <citation type="journal article" date="2014" name="Int. J. Syst. Evol. Microbiol.">
        <title>Complete genome sequence of Corynebacterium casei LMG S-19264T (=DSM 44701T), isolated from a smear-ripened cheese.</title>
        <authorList>
            <consortium name="US DOE Joint Genome Institute (JGI-PGF)"/>
            <person name="Walter F."/>
            <person name="Albersmeier A."/>
            <person name="Kalinowski J."/>
            <person name="Ruckert C."/>
        </authorList>
    </citation>
    <scope>NUCLEOTIDE SEQUENCE</scope>
    <source>
        <strain evidence="6">JCM 3346</strain>
    </source>
</reference>